<dbReference type="Proteomes" id="UP000844415">
    <property type="component" value="Unassembled WGS sequence"/>
</dbReference>
<dbReference type="AlphaFoldDB" id="A0A458XCR3"/>
<name>A0A458XCR3_LISMN</name>
<comment type="caution">
    <text evidence="1">The sequence shown here is derived from an EMBL/GenBank/DDBJ whole genome shotgun (WGS) entry which is preliminary data.</text>
</comment>
<dbReference type="EMBL" id="AALEDS010000025">
    <property type="protein sequence ID" value="ECY6545688.1"/>
    <property type="molecule type" value="Genomic_DNA"/>
</dbReference>
<dbReference type="EMBL" id="DAAJFY010000017">
    <property type="protein sequence ID" value="HAC0276709.1"/>
    <property type="molecule type" value="Genomic_DNA"/>
</dbReference>
<dbReference type="EMBL" id="DAAIJL010000021">
    <property type="protein sequence ID" value="HAB8558646.1"/>
    <property type="molecule type" value="Genomic_DNA"/>
</dbReference>
<reference evidence="2 7" key="3">
    <citation type="submission" date="2019-09" db="EMBL/GenBank/DDBJ databases">
        <authorList>
            <consortium name="GenomeTrakr network: Whole genome sequencing for foodborne pathogen traceback"/>
        </authorList>
    </citation>
    <scope>NUCLEOTIDE SEQUENCE [LARGE SCALE GENOMIC DNA]</scope>
    <source>
        <strain evidence="2 7">FLAG-55987</strain>
    </source>
</reference>
<evidence type="ECO:0000313" key="4">
    <source>
        <dbReference type="EMBL" id="HAB8558646.1"/>
    </source>
</evidence>
<protein>
    <submittedName>
        <fullName evidence="1">Uncharacterized protein</fullName>
    </submittedName>
</protein>
<dbReference type="Proteomes" id="UP000842809">
    <property type="component" value="Unassembled WGS sequence"/>
</dbReference>
<evidence type="ECO:0000313" key="6">
    <source>
        <dbReference type="EMBL" id="HAC0276709.1"/>
    </source>
</evidence>
<evidence type="ECO:0000313" key="7">
    <source>
        <dbReference type="Proteomes" id="UP000364988"/>
    </source>
</evidence>
<evidence type="ECO:0000313" key="10">
    <source>
        <dbReference type="Proteomes" id="UP000841146"/>
    </source>
</evidence>
<reference evidence="1 8" key="2">
    <citation type="submission" date="2019-02" db="EMBL/GenBank/DDBJ databases">
        <authorList>
            <consortium name="GenomeTrakr: Next Generation Sequencing Network for Food Pathogen Tracability"/>
        </authorList>
    </citation>
    <scope>NUCLEOTIDE SEQUENCE [LARGE SCALE GENOMIC DNA]</scope>
    <source>
        <strain evidence="1 8">FSIS31901579</strain>
        <strain evidence="3 9">OSF101448</strain>
    </source>
</reference>
<dbReference type="RefSeq" id="WP_031643757.1">
    <property type="nucleotide sequence ID" value="NZ_JBALAE010000001.1"/>
</dbReference>
<dbReference type="EMBL" id="AAANYN010000029">
    <property type="protein sequence ID" value="EAD5775426.1"/>
    <property type="molecule type" value="Genomic_DNA"/>
</dbReference>
<evidence type="ECO:0000313" key="9">
    <source>
        <dbReference type="Proteomes" id="UP000467347"/>
    </source>
</evidence>
<dbReference type="Proteomes" id="UP000376505">
    <property type="component" value="Unassembled WGS sequence"/>
</dbReference>
<dbReference type="EMBL" id="DAAJCS010000006">
    <property type="protein sequence ID" value="HAC0013310.1"/>
    <property type="molecule type" value="Genomic_DNA"/>
</dbReference>
<dbReference type="Proteomes" id="UP000467347">
    <property type="component" value="Unassembled WGS sequence"/>
</dbReference>
<accession>A0A458XCR3</accession>
<evidence type="ECO:0000313" key="1">
    <source>
        <dbReference type="EMBL" id="EAD5775426.1"/>
    </source>
</evidence>
<evidence type="ECO:0000313" key="3">
    <source>
        <dbReference type="EMBL" id="EDN9837743.1"/>
    </source>
</evidence>
<reference evidence="10 11" key="1">
    <citation type="journal article" date="2018" name="Genome Biol.">
        <title>SKESA: strategic k-mer extension for scrupulous assemblies.</title>
        <authorList>
            <person name="Souvorov A."/>
            <person name="Agarwala R."/>
            <person name="Lipman D.J."/>
        </authorList>
    </citation>
    <scope>NUCLEOTIDE SEQUENCE [LARGE SCALE GENOMIC DNA]</scope>
    <source>
        <strain evidence="4 11">CFIAFB20100120</strain>
        <strain evidence="6">CFIAFB20170037</strain>
        <strain evidence="5 10">CFIAFB20170045</strain>
    </source>
</reference>
<dbReference type="EMBL" id="AANDSR010000012">
    <property type="protein sequence ID" value="EDN9837743.1"/>
    <property type="molecule type" value="Genomic_DNA"/>
</dbReference>
<evidence type="ECO:0000313" key="11">
    <source>
        <dbReference type="Proteomes" id="UP000844415"/>
    </source>
</evidence>
<evidence type="ECO:0000313" key="5">
    <source>
        <dbReference type="EMBL" id="HAC0013310.1"/>
    </source>
</evidence>
<gene>
    <name evidence="1" type="ORF">EXZ73_14175</name>
    <name evidence="2" type="ORF">F6436_15350</name>
    <name evidence="3" type="ORF">GJW51_13820</name>
    <name evidence="4" type="ORF">GYS09_15285</name>
    <name evidence="5" type="ORF">GYX23_09890</name>
    <name evidence="6" type="ORF">GYY14_15185</name>
</gene>
<proteinExistence type="predicted"/>
<organism evidence="1 8">
    <name type="scientific">Listeria monocytogenes</name>
    <dbReference type="NCBI Taxonomy" id="1639"/>
    <lineage>
        <taxon>Bacteria</taxon>
        <taxon>Bacillati</taxon>
        <taxon>Bacillota</taxon>
        <taxon>Bacilli</taxon>
        <taxon>Bacillales</taxon>
        <taxon>Listeriaceae</taxon>
        <taxon>Listeria</taxon>
    </lineage>
</organism>
<sequence>MQYEVHWEHKQTKEYNIHDKYATFEEALQSIFEWWELNEYKPYYVRHWTREGRTIVDYGPHHMFYYIYAIGGAK</sequence>
<evidence type="ECO:0000313" key="8">
    <source>
        <dbReference type="Proteomes" id="UP000376505"/>
    </source>
</evidence>
<dbReference type="Proteomes" id="UP000364988">
    <property type="component" value="Unassembled WGS sequence"/>
</dbReference>
<evidence type="ECO:0000313" key="2">
    <source>
        <dbReference type="EMBL" id="ECY6545688.1"/>
    </source>
</evidence>
<dbReference type="Proteomes" id="UP000841146">
    <property type="component" value="Unassembled WGS sequence"/>
</dbReference>
<reference evidence="4" key="4">
    <citation type="submission" date="2020-01" db="EMBL/GenBank/DDBJ databases">
        <authorList>
            <consortium name="NCBI Pathogen Detection Project"/>
        </authorList>
    </citation>
    <scope>NUCLEOTIDE SEQUENCE</scope>
    <source>
        <strain evidence="4">CFIAFB20100120</strain>
        <strain evidence="6">CFIAFB20170037</strain>
        <strain evidence="5">CFIAFB20170045</strain>
    </source>
</reference>